<dbReference type="FunFam" id="1.25.40.1040:FF:000009">
    <property type="entry name" value="N-acetyltransferase subunit Nat1"/>
    <property type="match status" value="1"/>
</dbReference>
<proteinExistence type="predicted"/>
<dbReference type="SMART" id="SM00028">
    <property type="entry name" value="TPR"/>
    <property type="match status" value="4"/>
</dbReference>
<dbReference type="PIRSF" id="PIRSF000422">
    <property type="entry name" value="N-terminal-AcTrfase-A_aux_su"/>
    <property type="match status" value="1"/>
</dbReference>
<organism evidence="4 5">
    <name type="scientific">Trypanosoma conorhini</name>
    <dbReference type="NCBI Taxonomy" id="83891"/>
    <lineage>
        <taxon>Eukaryota</taxon>
        <taxon>Discoba</taxon>
        <taxon>Euglenozoa</taxon>
        <taxon>Kinetoplastea</taxon>
        <taxon>Metakinetoplastina</taxon>
        <taxon>Trypanosomatida</taxon>
        <taxon>Trypanosomatidae</taxon>
        <taxon>Trypanosoma</taxon>
    </lineage>
</organism>
<evidence type="ECO:0000256" key="2">
    <source>
        <dbReference type="ARBA" id="ARBA00022803"/>
    </source>
</evidence>
<name>A0A3R7MQA4_9TRYP</name>
<dbReference type="SUPFAM" id="SSF48452">
    <property type="entry name" value="TPR-like"/>
    <property type="match status" value="2"/>
</dbReference>
<dbReference type="Proteomes" id="UP000284403">
    <property type="component" value="Unassembled WGS sequence"/>
</dbReference>
<evidence type="ECO:0000313" key="4">
    <source>
        <dbReference type="EMBL" id="RNF06493.1"/>
    </source>
</evidence>
<dbReference type="PANTHER" id="PTHR22767:SF2">
    <property type="entry name" value="N(ALPHA)-ACETYLTRANSFERASE 15_16, ISOFORM A"/>
    <property type="match status" value="1"/>
</dbReference>
<dbReference type="Gene3D" id="1.25.40.1040">
    <property type="match status" value="1"/>
</dbReference>
<keyword evidence="1" id="KW-0677">Repeat</keyword>
<dbReference type="Pfam" id="PF07719">
    <property type="entry name" value="TPR_2"/>
    <property type="match status" value="1"/>
</dbReference>
<dbReference type="PROSITE" id="PS50005">
    <property type="entry name" value="TPR"/>
    <property type="match status" value="1"/>
</dbReference>
<dbReference type="PANTHER" id="PTHR22767">
    <property type="entry name" value="N-TERMINAL ACETYLTRANSFERASE-RELATED"/>
    <property type="match status" value="1"/>
</dbReference>
<comment type="caution">
    <text evidence="4">The sequence shown here is derived from an EMBL/GenBank/DDBJ whole genome shotgun (WGS) entry which is preliminary data.</text>
</comment>
<gene>
    <name evidence="4" type="ORF">Tco025E_07549</name>
</gene>
<dbReference type="InterPro" id="IPR013105">
    <property type="entry name" value="TPR_2"/>
</dbReference>
<dbReference type="EMBL" id="MKKU01000596">
    <property type="protein sequence ID" value="RNF06493.1"/>
    <property type="molecule type" value="Genomic_DNA"/>
</dbReference>
<dbReference type="Gene3D" id="1.25.40.1010">
    <property type="match status" value="1"/>
</dbReference>
<protein>
    <submittedName>
        <fullName evidence="4">Putative N-acetyltransferase subunit Nat1</fullName>
    </submittedName>
</protein>
<reference evidence="4 5" key="1">
    <citation type="journal article" date="2018" name="BMC Genomics">
        <title>Genomic comparison of Trypanosoma conorhini and Trypanosoma rangeli to Trypanosoma cruzi strains of high and low virulence.</title>
        <authorList>
            <person name="Bradwell K.R."/>
            <person name="Koparde V.N."/>
            <person name="Matveyev A.V."/>
            <person name="Serrano M.G."/>
            <person name="Alves J.M."/>
            <person name="Parikh H."/>
            <person name="Huang B."/>
            <person name="Lee V."/>
            <person name="Espinosa-Alvarez O."/>
            <person name="Ortiz P.A."/>
            <person name="Costa-Martins A.G."/>
            <person name="Teixeira M.M."/>
            <person name="Buck G.A."/>
        </authorList>
    </citation>
    <scope>NUCLEOTIDE SEQUENCE [LARGE SCALE GENOMIC DNA]</scope>
    <source>
        <strain evidence="4 5">025E</strain>
    </source>
</reference>
<evidence type="ECO:0000313" key="5">
    <source>
        <dbReference type="Proteomes" id="UP000284403"/>
    </source>
</evidence>
<evidence type="ECO:0000256" key="1">
    <source>
        <dbReference type="ARBA" id="ARBA00022737"/>
    </source>
</evidence>
<dbReference type="InterPro" id="IPR019734">
    <property type="entry name" value="TPR_rpt"/>
</dbReference>
<dbReference type="GO" id="GO:0016740">
    <property type="term" value="F:transferase activity"/>
    <property type="evidence" value="ECO:0007669"/>
    <property type="project" value="UniProtKB-KW"/>
</dbReference>
<keyword evidence="4" id="KW-0808">Transferase</keyword>
<keyword evidence="2 3" id="KW-0802">TPR repeat</keyword>
<dbReference type="InterPro" id="IPR021183">
    <property type="entry name" value="NatA_aux_su"/>
</dbReference>
<accession>A0A3R7MQA4</accession>
<evidence type="ECO:0000256" key="3">
    <source>
        <dbReference type="PROSITE-ProRule" id="PRU00339"/>
    </source>
</evidence>
<dbReference type="GO" id="GO:0005737">
    <property type="term" value="C:cytoplasm"/>
    <property type="evidence" value="ECO:0007669"/>
    <property type="project" value="UniProtKB-ARBA"/>
</dbReference>
<dbReference type="InterPro" id="IPR011990">
    <property type="entry name" value="TPR-like_helical_dom_sf"/>
</dbReference>
<dbReference type="GeneID" id="40321160"/>
<dbReference type="AlphaFoldDB" id="A0A3R7MQA4"/>
<feature type="repeat" description="TPR" evidence="3">
    <location>
        <begin position="77"/>
        <end position="110"/>
    </location>
</feature>
<dbReference type="Pfam" id="PF12569">
    <property type="entry name" value="NatA_aux_su"/>
    <property type="match status" value="1"/>
</dbReference>
<sequence>MATVLPPAQQKQFEKLGRELDAREYAKALRSAEAILAVIPSHADTIAMKGLTLHYLDRRAEGHAAIKEAIELNVHSTMAWHSLGLCHRAEKNYPEAVKAFKQAHQTDPSNANVLRDLSSVCVQVRDWEQFVETRQKMVTLKAGVRANWIALSCGHRMLRQTELAAAVIDVMTTIMDAGDTAVERSEVFLYLVELELSHNAPARALELLKKHGAEIVDEEEKLRLRAKAHALLGQKADAEKRYMELIGRGVSEADCIAAIAHLRKIPLDAHRCPKRDEGKYLEILQQVLDVYPKCDYARRHLLDFVPMTEFRKRLCEYASVFIAKMIPSLFSVLKSLYKDPERAKEIGAAFLQWEDEVKRNDFSSFGGKSNPSYILWIWMYLSSHYCRLRQFDQAFHYINLAIDHTPTVELLYLMKAKIHERNQEFDEAAMHADKARQLDLQDKYLNGKAAKYFFRANHIAEAEERMQMFYKASAAPGDTYLTALESQCAWYEREVGDAFYRKGDYISALANYLMYEEHHTRNHAELLDFHNYVFRRCTMRAWFDVLARDDDLNGNKFFLKLCPRIVRTYLKVYEEGEEAVRAKHVPRPELEPCPDVEENKRLMQLRKEYYLADVDLSNSLQKAERYLLPYLNHNLASAEAHLLALEFYTVARRPLLVARELLALAKLKGAGTADHIVLFERRLFAETASEMDLRMKDVIDEALAGAWEKLREG</sequence>
<keyword evidence="5" id="KW-1185">Reference proteome</keyword>
<dbReference type="OrthoDB" id="10263032at2759"/>
<dbReference type="RefSeq" id="XP_029225473.1">
    <property type="nucleotide sequence ID" value="XM_029374414.1"/>
</dbReference>